<dbReference type="OrthoDB" id="5381833at2759"/>
<dbReference type="InterPro" id="IPR018744">
    <property type="entry name" value="DUF2293"/>
</dbReference>
<evidence type="ECO:0000313" key="3">
    <source>
        <dbReference type="EMBL" id="EON68049.1"/>
    </source>
</evidence>
<feature type="compositionally biased region" description="Basic residues" evidence="1">
    <location>
        <begin position="205"/>
        <end position="226"/>
    </location>
</feature>
<evidence type="ECO:0000259" key="2">
    <source>
        <dbReference type="Pfam" id="PF10056"/>
    </source>
</evidence>
<proteinExistence type="predicted"/>
<dbReference type="HOGENOM" id="CLU_089022_1_0_1"/>
<dbReference type="Proteomes" id="UP000016924">
    <property type="component" value="Unassembled WGS sequence"/>
</dbReference>
<gene>
    <name evidence="3" type="ORF">W97_07197</name>
</gene>
<dbReference type="PANTHER" id="PTHR38113">
    <property type="match status" value="1"/>
</dbReference>
<dbReference type="Pfam" id="PF10056">
    <property type="entry name" value="DUF2293"/>
    <property type="match status" value="1"/>
</dbReference>
<evidence type="ECO:0000256" key="1">
    <source>
        <dbReference type="SAM" id="MobiDB-lite"/>
    </source>
</evidence>
<accession>R7Z1Y4</accession>
<protein>
    <recommendedName>
        <fullName evidence="2">DUF2293 domain-containing protein</fullName>
    </recommendedName>
</protein>
<dbReference type="GeneID" id="19904508"/>
<organism evidence="3 4">
    <name type="scientific">Coniosporium apollinis (strain CBS 100218)</name>
    <name type="common">Rock-inhabiting black yeast</name>
    <dbReference type="NCBI Taxonomy" id="1168221"/>
    <lineage>
        <taxon>Eukaryota</taxon>
        <taxon>Fungi</taxon>
        <taxon>Dikarya</taxon>
        <taxon>Ascomycota</taxon>
        <taxon>Pezizomycotina</taxon>
        <taxon>Dothideomycetes</taxon>
        <taxon>Dothideomycetes incertae sedis</taxon>
        <taxon>Coniosporium</taxon>
    </lineage>
</organism>
<dbReference type="PANTHER" id="PTHR38113:SF2">
    <property type="entry name" value="DUF2293 DOMAIN-CONTAINING PROTEIN"/>
    <property type="match status" value="1"/>
</dbReference>
<sequence>MALAIESERTITNSHPVQKGYVFVAKGNVYITRHCRTRTKELGEPLFVVVDSKGHRLGLRCPRQVYDEVLTAERATAVDRQSIVDRKDARDRSEATAALVRLFPRIPPEAAEATVLHAFEKRSRRVGRKMVVSLDDRVTRAVIAHIRHCYTPYEAILRKGVPREQARLRVQGEVSRLLRTWKGLPPASPQTSKVCDANREEQTKRERKLRKRIEKKVRVKRRKHPS</sequence>
<feature type="region of interest" description="Disordered" evidence="1">
    <location>
        <begin position="182"/>
        <end position="226"/>
    </location>
</feature>
<keyword evidence="4" id="KW-1185">Reference proteome</keyword>
<dbReference type="eggNOG" id="ENOG502SQI9">
    <property type="taxonomic scope" value="Eukaryota"/>
</dbReference>
<dbReference type="AlphaFoldDB" id="R7Z1Y4"/>
<reference evidence="4" key="1">
    <citation type="submission" date="2012-06" db="EMBL/GenBank/DDBJ databases">
        <title>The genome sequence of Coniosporium apollinis CBS 100218.</title>
        <authorList>
            <consortium name="The Broad Institute Genome Sequencing Platform"/>
            <person name="Cuomo C."/>
            <person name="Gorbushina A."/>
            <person name="Noack S."/>
            <person name="Walker B."/>
            <person name="Young S.K."/>
            <person name="Zeng Q."/>
            <person name="Gargeya S."/>
            <person name="Fitzgerald M."/>
            <person name="Haas B."/>
            <person name="Abouelleil A."/>
            <person name="Alvarado L."/>
            <person name="Arachchi H.M."/>
            <person name="Berlin A.M."/>
            <person name="Chapman S.B."/>
            <person name="Goldberg J."/>
            <person name="Griggs A."/>
            <person name="Gujja S."/>
            <person name="Hansen M."/>
            <person name="Howarth C."/>
            <person name="Imamovic A."/>
            <person name="Larimer J."/>
            <person name="McCowan C."/>
            <person name="Montmayeur A."/>
            <person name="Murphy C."/>
            <person name="Neiman D."/>
            <person name="Pearson M."/>
            <person name="Priest M."/>
            <person name="Roberts A."/>
            <person name="Saif S."/>
            <person name="Shea T."/>
            <person name="Sisk P."/>
            <person name="Sykes S."/>
            <person name="Wortman J."/>
            <person name="Nusbaum C."/>
            <person name="Birren B."/>
        </authorList>
    </citation>
    <scope>NUCLEOTIDE SEQUENCE [LARGE SCALE GENOMIC DNA]</scope>
    <source>
        <strain evidence="4">CBS 100218</strain>
    </source>
</reference>
<dbReference type="EMBL" id="JH767592">
    <property type="protein sequence ID" value="EON68049.1"/>
    <property type="molecule type" value="Genomic_DNA"/>
</dbReference>
<dbReference type="RefSeq" id="XP_007783366.1">
    <property type="nucleotide sequence ID" value="XM_007785176.1"/>
</dbReference>
<evidence type="ECO:0000313" key="4">
    <source>
        <dbReference type="Proteomes" id="UP000016924"/>
    </source>
</evidence>
<name>R7Z1Y4_CONA1</name>
<dbReference type="OMA" id="DAREQVW"/>
<feature type="domain" description="DUF2293" evidence="2">
    <location>
        <begin position="98"/>
        <end position="182"/>
    </location>
</feature>